<evidence type="ECO:0000259" key="6">
    <source>
        <dbReference type="PROSITE" id="PS51007"/>
    </source>
</evidence>
<keyword evidence="1 4" id="KW-0349">Heme</keyword>
<dbReference type="NCBIfam" id="TIGR04485">
    <property type="entry name" value="thiosulf_SoxX"/>
    <property type="match status" value="1"/>
</dbReference>
<evidence type="ECO:0000313" key="8">
    <source>
        <dbReference type="Proteomes" id="UP000316030"/>
    </source>
</evidence>
<dbReference type="RefSeq" id="WP_142494871.1">
    <property type="nucleotide sequence ID" value="NZ_FXTO01000043.1"/>
</dbReference>
<dbReference type="InterPro" id="IPR030999">
    <property type="entry name" value="Thiosulf_SoxX"/>
</dbReference>
<dbReference type="EMBL" id="FXTO01000043">
    <property type="protein sequence ID" value="SMO98341.1"/>
    <property type="molecule type" value="Genomic_DNA"/>
</dbReference>
<reference evidence="7 8" key="1">
    <citation type="submission" date="2017-05" db="EMBL/GenBank/DDBJ databases">
        <authorList>
            <person name="Varghese N."/>
            <person name="Submissions S."/>
        </authorList>
    </citation>
    <scope>NUCLEOTIDE SEQUENCE [LARGE SCALE GENOMIC DNA]</scope>
    <source>
        <strain evidence="7 8">DSM 29506</strain>
    </source>
</reference>
<evidence type="ECO:0000313" key="7">
    <source>
        <dbReference type="EMBL" id="SMO98341.1"/>
    </source>
</evidence>
<dbReference type="InterPro" id="IPR036909">
    <property type="entry name" value="Cyt_c-like_dom_sf"/>
</dbReference>
<sequence length="157" mass="16341">MRLTTLTLAASLAAGAAFANPVAPADVVFTEDGAVEQSLTGTAGNADNGFKVFSDKKQGNCVACHNIEARSELTFPGTVGPMLDGVGENRSAAEIRGILVNSKKTFEGTVMPAYYKVDGFTRPGDAYTGKAPKGPLDPLLSAEQIEDVVAFLSSLKD</sequence>
<evidence type="ECO:0000256" key="3">
    <source>
        <dbReference type="ARBA" id="ARBA00023004"/>
    </source>
</evidence>
<dbReference type="GO" id="GO:0046872">
    <property type="term" value="F:metal ion binding"/>
    <property type="evidence" value="ECO:0007669"/>
    <property type="project" value="UniProtKB-KW"/>
</dbReference>
<dbReference type="Proteomes" id="UP000316030">
    <property type="component" value="Unassembled WGS sequence"/>
</dbReference>
<keyword evidence="3 4" id="KW-0408">Iron</keyword>
<gene>
    <name evidence="7" type="ORF">SAMN06265173_1438</name>
</gene>
<dbReference type="Gene3D" id="1.10.760.10">
    <property type="entry name" value="Cytochrome c-like domain"/>
    <property type="match status" value="1"/>
</dbReference>
<evidence type="ECO:0000256" key="1">
    <source>
        <dbReference type="ARBA" id="ARBA00022617"/>
    </source>
</evidence>
<evidence type="ECO:0000256" key="4">
    <source>
        <dbReference type="PROSITE-ProRule" id="PRU00433"/>
    </source>
</evidence>
<dbReference type="AlphaFoldDB" id="A0A521FS81"/>
<keyword evidence="2 4" id="KW-0479">Metal-binding</keyword>
<evidence type="ECO:0000256" key="2">
    <source>
        <dbReference type="ARBA" id="ARBA00022723"/>
    </source>
</evidence>
<dbReference type="PROSITE" id="PS51007">
    <property type="entry name" value="CYTC"/>
    <property type="match status" value="1"/>
</dbReference>
<proteinExistence type="predicted"/>
<organism evidence="7 8">
    <name type="scientific">Thalassovita litoralis</name>
    <dbReference type="NCBI Taxonomy" id="1010611"/>
    <lineage>
        <taxon>Bacteria</taxon>
        <taxon>Pseudomonadati</taxon>
        <taxon>Pseudomonadota</taxon>
        <taxon>Alphaproteobacteria</taxon>
        <taxon>Rhodobacterales</taxon>
        <taxon>Roseobacteraceae</taxon>
        <taxon>Thalassovita</taxon>
    </lineage>
</organism>
<name>A0A521FS81_9RHOB</name>
<accession>A0A521FS81</accession>
<dbReference type="SUPFAM" id="SSF46626">
    <property type="entry name" value="Cytochrome c"/>
    <property type="match status" value="1"/>
</dbReference>
<keyword evidence="8" id="KW-1185">Reference proteome</keyword>
<dbReference type="OrthoDB" id="9793634at2"/>
<feature type="chain" id="PRO_5021829968" evidence="5">
    <location>
        <begin position="20"/>
        <end position="157"/>
    </location>
</feature>
<evidence type="ECO:0000256" key="5">
    <source>
        <dbReference type="SAM" id="SignalP"/>
    </source>
</evidence>
<dbReference type="InterPro" id="IPR009056">
    <property type="entry name" value="Cyt_c-like_dom"/>
</dbReference>
<dbReference type="Pfam" id="PF00034">
    <property type="entry name" value="Cytochrom_C"/>
    <property type="match status" value="1"/>
</dbReference>
<protein>
    <submittedName>
        <fullName evidence="7">Sulfur-oxidizing protein SoxX</fullName>
    </submittedName>
</protein>
<dbReference type="GO" id="GO:0020037">
    <property type="term" value="F:heme binding"/>
    <property type="evidence" value="ECO:0007669"/>
    <property type="project" value="InterPro"/>
</dbReference>
<dbReference type="GO" id="GO:0009055">
    <property type="term" value="F:electron transfer activity"/>
    <property type="evidence" value="ECO:0007669"/>
    <property type="project" value="InterPro"/>
</dbReference>
<feature type="domain" description="Cytochrome c" evidence="6">
    <location>
        <begin position="44"/>
        <end position="156"/>
    </location>
</feature>
<feature type="signal peptide" evidence="5">
    <location>
        <begin position="1"/>
        <end position="19"/>
    </location>
</feature>
<keyword evidence="5" id="KW-0732">Signal</keyword>